<feature type="compositionally biased region" description="Polar residues" evidence="2">
    <location>
        <begin position="79"/>
        <end position="94"/>
    </location>
</feature>
<dbReference type="OrthoDB" id="62622at2759"/>
<comment type="similarity">
    <text evidence="1">Belongs to the SPIRAL1 family.</text>
</comment>
<name>A0A2J8ACQ3_9CHLO</name>
<feature type="region of interest" description="Disordered" evidence="2">
    <location>
        <begin position="122"/>
        <end position="161"/>
    </location>
</feature>
<dbReference type="InterPro" id="IPR003034">
    <property type="entry name" value="SAP_dom"/>
</dbReference>
<keyword evidence="5" id="KW-1185">Reference proteome</keyword>
<accession>A0A2J8ACQ3</accession>
<dbReference type="GO" id="GO:0010005">
    <property type="term" value="C:cortical microtubule, transverse to long axis"/>
    <property type="evidence" value="ECO:0007669"/>
    <property type="project" value="TreeGrafter"/>
</dbReference>
<feature type="domain" description="SAP" evidence="3">
    <location>
        <begin position="10"/>
        <end position="44"/>
    </location>
</feature>
<organism evidence="4 5">
    <name type="scientific">Tetrabaena socialis</name>
    <dbReference type="NCBI Taxonomy" id="47790"/>
    <lineage>
        <taxon>Eukaryota</taxon>
        <taxon>Viridiplantae</taxon>
        <taxon>Chlorophyta</taxon>
        <taxon>core chlorophytes</taxon>
        <taxon>Chlorophyceae</taxon>
        <taxon>CS clade</taxon>
        <taxon>Chlamydomonadales</taxon>
        <taxon>Tetrabaenaceae</taxon>
        <taxon>Tetrabaena</taxon>
    </lineage>
</organism>
<dbReference type="GO" id="GO:0043622">
    <property type="term" value="P:cortical microtubule organization"/>
    <property type="evidence" value="ECO:0007669"/>
    <property type="project" value="InterPro"/>
</dbReference>
<dbReference type="PANTHER" id="PTHR33403">
    <property type="entry name" value="SPR1"/>
    <property type="match status" value="1"/>
</dbReference>
<dbReference type="PANTHER" id="PTHR33403:SF31">
    <property type="entry name" value="PROTEIN SPIRAL1-LIKE 1"/>
    <property type="match status" value="1"/>
</dbReference>
<dbReference type="Proteomes" id="UP000236333">
    <property type="component" value="Unassembled WGS sequence"/>
</dbReference>
<gene>
    <name evidence="4" type="ORF">TSOC_002968</name>
</gene>
<sequence>MNGIEIDSLLRALTLKDLRVQCRARGLTPAGNLEVLRDRLKEVMIESQDFALKSETGEDMAVVQVTAGQSSKDVAAGKGQNNYSRPGGQNTGNFLSERPTSKVVQPPGGASQIVFGDAAPLKSNQNNYARPGGQNVGNFLSDRPSSKVSNPPGGASQIVFG</sequence>
<dbReference type="AlphaFoldDB" id="A0A2J8ACQ3"/>
<evidence type="ECO:0000256" key="1">
    <source>
        <dbReference type="ARBA" id="ARBA00009656"/>
    </source>
</evidence>
<evidence type="ECO:0000313" key="5">
    <source>
        <dbReference type="Proteomes" id="UP000236333"/>
    </source>
</evidence>
<proteinExistence type="inferred from homology"/>
<feature type="region of interest" description="Disordered" evidence="2">
    <location>
        <begin position="69"/>
        <end position="110"/>
    </location>
</feature>
<evidence type="ECO:0000256" key="2">
    <source>
        <dbReference type="SAM" id="MobiDB-lite"/>
    </source>
</evidence>
<reference evidence="4 5" key="1">
    <citation type="journal article" date="2017" name="Mol. Biol. Evol.">
        <title>The 4-celled Tetrabaena socialis nuclear genome reveals the essential components for genetic control of cell number at the origin of multicellularity in the volvocine lineage.</title>
        <authorList>
            <person name="Featherston J."/>
            <person name="Arakaki Y."/>
            <person name="Hanschen E.R."/>
            <person name="Ferris P.J."/>
            <person name="Michod R.E."/>
            <person name="Olson B.J.S.C."/>
            <person name="Nozaki H."/>
            <person name="Durand P.M."/>
        </authorList>
    </citation>
    <scope>NUCLEOTIDE SEQUENCE [LARGE SCALE GENOMIC DNA]</scope>
    <source>
        <strain evidence="4 5">NIES-571</strain>
    </source>
</reference>
<comment type="caution">
    <text evidence="4">The sequence shown here is derived from an EMBL/GenBank/DDBJ whole genome shotgun (WGS) entry which is preliminary data.</text>
</comment>
<dbReference type="InterPro" id="IPR039613">
    <property type="entry name" value="SPR1/2/3/4/5"/>
</dbReference>
<dbReference type="EMBL" id="PGGS01000060">
    <property type="protein sequence ID" value="PNH10304.1"/>
    <property type="molecule type" value="Genomic_DNA"/>
</dbReference>
<evidence type="ECO:0000259" key="3">
    <source>
        <dbReference type="PROSITE" id="PS50800"/>
    </source>
</evidence>
<protein>
    <submittedName>
        <fullName evidence="4">Protein SPIRAL1</fullName>
    </submittedName>
</protein>
<evidence type="ECO:0000313" key="4">
    <source>
        <dbReference type="EMBL" id="PNH10304.1"/>
    </source>
</evidence>
<dbReference type="PROSITE" id="PS50800">
    <property type="entry name" value="SAP"/>
    <property type="match status" value="1"/>
</dbReference>